<protein>
    <recommendedName>
        <fullName evidence="3">Chitooligosaccharide deacetylase</fullName>
    </recommendedName>
    <alternativeName>
        <fullName evidence="4">Nodulation protein B</fullName>
    </alternativeName>
</protein>
<dbReference type="EMBL" id="JACIDR010000003">
    <property type="protein sequence ID" value="MBB3973711.1"/>
    <property type="molecule type" value="Genomic_DNA"/>
</dbReference>
<comment type="similarity">
    <text evidence="2">Belongs to the polysaccharide deacetylase family.</text>
</comment>
<name>A0A7W6GFC4_9HYPH</name>
<dbReference type="Proteomes" id="UP000528964">
    <property type="component" value="Unassembled WGS sequence"/>
</dbReference>
<feature type="compositionally biased region" description="Polar residues" evidence="5">
    <location>
        <begin position="298"/>
        <end position="309"/>
    </location>
</feature>
<dbReference type="InterPro" id="IPR011330">
    <property type="entry name" value="Glyco_hydro/deAcase_b/a-brl"/>
</dbReference>
<keyword evidence="6" id="KW-0732">Signal</keyword>
<keyword evidence="9" id="KW-1185">Reference proteome</keyword>
<reference evidence="8 9" key="1">
    <citation type="submission" date="2020-08" db="EMBL/GenBank/DDBJ databases">
        <title>Genomic Encyclopedia of Type Strains, Phase IV (KMG-IV): sequencing the most valuable type-strain genomes for metagenomic binning, comparative biology and taxonomic classification.</title>
        <authorList>
            <person name="Goeker M."/>
        </authorList>
    </citation>
    <scope>NUCLEOTIDE SEQUENCE [LARGE SCALE GENOMIC DNA]</scope>
    <source>
        <strain evidence="8 9">DSM 25481</strain>
    </source>
</reference>
<dbReference type="GO" id="GO:0005975">
    <property type="term" value="P:carbohydrate metabolic process"/>
    <property type="evidence" value="ECO:0007669"/>
    <property type="project" value="InterPro"/>
</dbReference>
<accession>A0A7W6GFC4</accession>
<proteinExistence type="inferred from homology"/>
<dbReference type="Pfam" id="PF01522">
    <property type="entry name" value="Polysacc_deac_1"/>
    <property type="match status" value="1"/>
</dbReference>
<dbReference type="PANTHER" id="PTHR10587:SF134">
    <property type="entry name" value="SECRETED PROTEIN"/>
    <property type="match status" value="1"/>
</dbReference>
<evidence type="ECO:0000313" key="8">
    <source>
        <dbReference type="EMBL" id="MBB3973711.1"/>
    </source>
</evidence>
<feature type="domain" description="NodB homology" evidence="7">
    <location>
        <begin position="39"/>
        <end position="229"/>
    </location>
</feature>
<dbReference type="AlphaFoldDB" id="A0A7W6GFC4"/>
<feature type="signal peptide" evidence="6">
    <location>
        <begin position="1"/>
        <end position="22"/>
    </location>
</feature>
<gene>
    <name evidence="8" type="ORF">GGR24_002381</name>
</gene>
<dbReference type="PANTHER" id="PTHR10587">
    <property type="entry name" value="GLYCOSYL TRANSFERASE-RELATED"/>
    <property type="match status" value="1"/>
</dbReference>
<dbReference type="PROSITE" id="PS51677">
    <property type="entry name" value="NODB"/>
    <property type="match status" value="1"/>
</dbReference>
<feature type="compositionally biased region" description="Basic and acidic residues" evidence="5">
    <location>
        <begin position="239"/>
        <end position="265"/>
    </location>
</feature>
<evidence type="ECO:0000256" key="1">
    <source>
        <dbReference type="ARBA" id="ARBA00003236"/>
    </source>
</evidence>
<evidence type="ECO:0000256" key="2">
    <source>
        <dbReference type="ARBA" id="ARBA00010973"/>
    </source>
</evidence>
<evidence type="ECO:0000313" key="9">
    <source>
        <dbReference type="Proteomes" id="UP000528964"/>
    </source>
</evidence>
<dbReference type="SUPFAM" id="SSF88713">
    <property type="entry name" value="Glycoside hydrolase/deacetylase"/>
    <property type="match status" value="1"/>
</dbReference>
<sequence>MAGRLATLAGAALLLGAAPARAVEFEPRLTIASPDPAVREVALTFDACSGAVDRRILDALLETRAKATIFVTQRWIRRNPEALATLKAHPDQFEIENHGARHVPIVTDARSVFGLAAAGTIQAVRAEIGEGAAAVETATGARPRWFRGATARYSRDALDEISAEGFRVAGFSLNGDMGASLPAAVAERRIAAARSGDVVIAHINQPARSSGEGVAGAIRALAAAGVRFVRLEDAAMKSEDGRPILPPKREIDHELRVERHDDQGDKPGGGGHPAGSHELSHLGAAGGEPDQRNDREGQLQTQHDLAQHK</sequence>
<feature type="chain" id="PRO_5031088693" description="Chitooligosaccharide deacetylase" evidence="6">
    <location>
        <begin position="23"/>
        <end position="309"/>
    </location>
</feature>
<organism evidence="8 9">
    <name type="scientific">Hansschlegelia beijingensis</name>
    <dbReference type="NCBI Taxonomy" id="1133344"/>
    <lineage>
        <taxon>Bacteria</taxon>
        <taxon>Pseudomonadati</taxon>
        <taxon>Pseudomonadota</taxon>
        <taxon>Alphaproteobacteria</taxon>
        <taxon>Hyphomicrobiales</taxon>
        <taxon>Methylopilaceae</taxon>
        <taxon>Hansschlegelia</taxon>
    </lineage>
</organism>
<dbReference type="Gene3D" id="3.20.20.370">
    <property type="entry name" value="Glycoside hydrolase/deacetylase"/>
    <property type="match status" value="1"/>
</dbReference>
<evidence type="ECO:0000256" key="3">
    <source>
        <dbReference type="ARBA" id="ARBA00020071"/>
    </source>
</evidence>
<evidence type="ECO:0000256" key="5">
    <source>
        <dbReference type="SAM" id="MobiDB-lite"/>
    </source>
</evidence>
<feature type="region of interest" description="Disordered" evidence="5">
    <location>
        <begin position="239"/>
        <end position="309"/>
    </location>
</feature>
<evidence type="ECO:0000256" key="4">
    <source>
        <dbReference type="ARBA" id="ARBA00032976"/>
    </source>
</evidence>
<comment type="function">
    <text evidence="1">Is involved in generating a small heat-stable compound (Nod), an acylated oligomer of N-acetylglucosamine, that stimulates mitosis in various plant protoplasts.</text>
</comment>
<dbReference type="InterPro" id="IPR050248">
    <property type="entry name" value="Polysacc_deacetylase_ArnD"/>
</dbReference>
<comment type="caution">
    <text evidence="8">The sequence shown here is derived from an EMBL/GenBank/DDBJ whole genome shotgun (WGS) entry which is preliminary data.</text>
</comment>
<dbReference type="GO" id="GO:0016810">
    <property type="term" value="F:hydrolase activity, acting on carbon-nitrogen (but not peptide) bonds"/>
    <property type="evidence" value="ECO:0007669"/>
    <property type="project" value="InterPro"/>
</dbReference>
<evidence type="ECO:0000259" key="7">
    <source>
        <dbReference type="PROSITE" id="PS51677"/>
    </source>
</evidence>
<evidence type="ECO:0000256" key="6">
    <source>
        <dbReference type="SAM" id="SignalP"/>
    </source>
</evidence>
<dbReference type="InterPro" id="IPR002509">
    <property type="entry name" value="NODB_dom"/>
</dbReference>